<dbReference type="AlphaFoldDB" id="A0A521FLF9"/>
<organism evidence="1 2">
    <name type="scientific">Pedobacter westerhofensis</name>
    <dbReference type="NCBI Taxonomy" id="425512"/>
    <lineage>
        <taxon>Bacteria</taxon>
        <taxon>Pseudomonadati</taxon>
        <taxon>Bacteroidota</taxon>
        <taxon>Sphingobacteriia</taxon>
        <taxon>Sphingobacteriales</taxon>
        <taxon>Sphingobacteriaceae</taxon>
        <taxon>Pedobacter</taxon>
    </lineage>
</organism>
<name>A0A521FLF9_9SPHI</name>
<gene>
    <name evidence="1" type="ORF">SAMN06265348_113215</name>
</gene>
<protein>
    <recommendedName>
        <fullName evidence="3">NmrA-like family protein</fullName>
    </recommendedName>
</protein>
<dbReference type="RefSeq" id="WP_142530630.1">
    <property type="nucleotide sequence ID" value="NZ_CBCSJO010000012.1"/>
</dbReference>
<proteinExistence type="predicted"/>
<keyword evidence="2" id="KW-1185">Reference proteome</keyword>
<dbReference type="EMBL" id="FXTN01000013">
    <property type="protein sequence ID" value="SMO97015.1"/>
    <property type="molecule type" value="Genomic_DNA"/>
</dbReference>
<accession>A0A521FLF9</accession>
<evidence type="ECO:0000313" key="2">
    <source>
        <dbReference type="Proteomes" id="UP000320300"/>
    </source>
</evidence>
<sequence length="82" mass="8993">MDIARILSAIKGENVSYFCPDPGSYIAKLRAKGAPERMLKVVDGFSGSMRKGEFDDEGKDLTTILGRRPADLQGLPRSVYTD</sequence>
<dbReference type="Proteomes" id="UP000320300">
    <property type="component" value="Unassembled WGS sequence"/>
</dbReference>
<evidence type="ECO:0000313" key="1">
    <source>
        <dbReference type="EMBL" id="SMO97015.1"/>
    </source>
</evidence>
<evidence type="ECO:0008006" key="3">
    <source>
        <dbReference type="Google" id="ProtNLM"/>
    </source>
</evidence>
<dbReference type="Gene3D" id="3.90.25.10">
    <property type="entry name" value="UDP-galactose 4-epimerase, domain 1"/>
    <property type="match status" value="1"/>
</dbReference>
<reference evidence="1 2" key="1">
    <citation type="submission" date="2017-05" db="EMBL/GenBank/DDBJ databases">
        <authorList>
            <person name="Varghese N."/>
            <person name="Submissions S."/>
        </authorList>
    </citation>
    <scope>NUCLEOTIDE SEQUENCE [LARGE SCALE GENOMIC DNA]</scope>
    <source>
        <strain evidence="1 2">DSM 19036</strain>
    </source>
</reference>